<evidence type="ECO:0000256" key="1">
    <source>
        <dbReference type="ARBA" id="ARBA00001946"/>
    </source>
</evidence>
<dbReference type="NCBIfam" id="TIGR01865">
    <property type="entry name" value="cas_Csn1"/>
    <property type="match status" value="1"/>
</dbReference>
<dbReference type="InterPro" id="IPR033114">
    <property type="entry name" value="HNH_CAS9"/>
</dbReference>
<dbReference type="GO" id="GO:0004519">
    <property type="term" value="F:endonuclease activity"/>
    <property type="evidence" value="ECO:0007669"/>
    <property type="project" value="UniProtKB-KW"/>
</dbReference>
<feature type="region of interest" description="Disordered" evidence="11">
    <location>
        <begin position="525"/>
        <end position="558"/>
    </location>
</feature>
<comment type="cofactor">
    <cofactor evidence="1">
        <name>Mg(2+)</name>
        <dbReference type="ChEBI" id="CHEBI:18420"/>
    </cofactor>
</comment>
<keyword evidence="2" id="KW-0540">Nuclease</keyword>
<evidence type="ECO:0000256" key="5">
    <source>
        <dbReference type="ARBA" id="ARBA00022801"/>
    </source>
</evidence>
<dbReference type="GO" id="GO:0003677">
    <property type="term" value="F:DNA binding"/>
    <property type="evidence" value="ECO:0007669"/>
    <property type="project" value="UniProtKB-KW"/>
</dbReference>
<evidence type="ECO:0000256" key="3">
    <source>
        <dbReference type="ARBA" id="ARBA00022723"/>
    </source>
</evidence>
<feature type="compositionally biased region" description="Basic and acidic residues" evidence="11">
    <location>
        <begin position="525"/>
        <end position="548"/>
    </location>
</feature>
<proteinExistence type="inferred from homology"/>
<evidence type="ECO:0000256" key="10">
    <source>
        <dbReference type="ARBA" id="ARBA00023211"/>
    </source>
</evidence>
<evidence type="ECO:0000313" key="13">
    <source>
        <dbReference type="EMBL" id="CAJ0879400.1"/>
    </source>
</evidence>
<evidence type="ECO:0000259" key="12">
    <source>
        <dbReference type="PROSITE" id="PS51749"/>
    </source>
</evidence>
<feature type="region of interest" description="Disordered" evidence="11">
    <location>
        <begin position="131"/>
        <end position="161"/>
    </location>
</feature>
<keyword evidence="3" id="KW-0479">Metal-binding</keyword>
<gene>
    <name evidence="13" type="primary">cas9</name>
    <name evidence="13" type="ORF">AMST5_03057</name>
</gene>
<evidence type="ECO:0000256" key="8">
    <source>
        <dbReference type="ARBA" id="ARBA00023118"/>
    </source>
</evidence>
<dbReference type="GO" id="GO:0051607">
    <property type="term" value="P:defense response to virus"/>
    <property type="evidence" value="ECO:0007669"/>
    <property type="project" value="UniProtKB-KW"/>
</dbReference>
<keyword evidence="6" id="KW-0460">Magnesium</keyword>
<dbReference type="InterPro" id="IPR028629">
    <property type="entry name" value="Cas9"/>
</dbReference>
<feature type="compositionally biased region" description="Basic and acidic residues" evidence="11">
    <location>
        <begin position="131"/>
        <end position="155"/>
    </location>
</feature>
<keyword evidence="9" id="KW-0238">DNA-binding</keyword>
<keyword evidence="7" id="KW-0694">RNA-binding</keyword>
<accession>A0AA48M2C8</accession>
<keyword evidence="10" id="KW-0464">Manganese</keyword>
<dbReference type="GO" id="GO:0003723">
    <property type="term" value="F:RNA binding"/>
    <property type="evidence" value="ECO:0007669"/>
    <property type="project" value="UniProtKB-KW"/>
</dbReference>
<keyword evidence="4 13" id="KW-0255">Endonuclease</keyword>
<feature type="domain" description="HNH Cas9-type" evidence="12">
    <location>
        <begin position="525"/>
        <end position="677"/>
    </location>
</feature>
<evidence type="ECO:0000256" key="9">
    <source>
        <dbReference type="ARBA" id="ARBA00023125"/>
    </source>
</evidence>
<dbReference type="Pfam" id="PF13395">
    <property type="entry name" value="HNH_4"/>
    <property type="match status" value="1"/>
</dbReference>
<evidence type="ECO:0000256" key="4">
    <source>
        <dbReference type="ARBA" id="ARBA00022759"/>
    </source>
</evidence>
<dbReference type="InterPro" id="IPR036397">
    <property type="entry name" value="RNaseH_sf"/>
</dbReference>
<organism evidence="13">
    <name type="scientific">freshwater sediment metagenome</name>
    <dbReference type="NCBI Taxonomy" id="556182"/>
    <lineage>
        <taxon>unclassified sequences</taxon>
        <taxon>metagenomes</taxon>
        <taxon>ecological metagenomes</taxon>
    </lineage>
</organism>
<dbReference type="AlphaFoldDB" id="A0AA48M2C8"/>
<dbReference type="HAMAP" id="MF_01480">
    <property type="entry name" value="Cas9"/>
    <property type="match status" value="1"/>
</dbReference>
<dbReference type="PROSITE" id="PS51749">
    <property type="entry name" value="HNH_CAS9"/>
    <property type="match status" value="1"/>
</dbReference>
<evidence type="ECO:0000256" key="7">
    <source>
        <dbReference type="ARBA" id="ARBA00022884"/>
    </source>
</evidence>
<reference evidence="13" key="1">
    <citation type="submission" date="2023-07" db="EMBL/GenBank/DDBJ databases">
        <authorList>
            <person name="Pelsma A.J. K."/>
        </authorList>
    </citation>
    <scope>NUCLEOTIDE SEQUENCE</scope>
</reference>
<dbReference type="GO" id="GO:0016787">
    <property type="term" value="F:hydrolase activity"/>
    <property type="evidence" value="ECO:0007669"/>
    <property type="project" value="UniProtKB-KW"/>
</dbReference>
<keyword evidence="8" id="KW-0051">Antiviral defense</keyword>
<dbReference type="InterPro" id="IPR003615">
    <property type="entry name" value="HNH_nuc"/>
</dbReference>
<dbReference type="InterPro" id="IPR041383">
    <property type="entry name" value="RuvC_III"/>
</dbReference>
<name>A0AA48M2C8_9ZZZZ</name>
<dbReference type="Gene3D" id="3.30.420.10">
    <property type="entry name" value="Ribonuclease H-like superfamily/Ribonuclease H"/>
    <property type="match status" value="3"/>
</dbReference>
<evidence type="ECO:0000256" key="11">
    <source>
        <dbReference type="SAM" id="MobiDB-lite"/>
    </source>
</evidence>
<evidence type="ECO:0000256" key="6">
    <source>
        <dbReference type="ARBA" id="ARBA00022842"/>
    </source>
</evidence>
<evidence type="ECO:0000256" key="2">
    <source>
        <dbReference type="ARBA" id="ARBA00022722"/>
    </source>
</evidence>
<dbReference type="EC" id="3.1.-.-" evidence="13"/>
<keyword evidence="5 13" id="KW-0378">Hydrolase</keyword>
<sequence>MRIFGLDLGTTSIGFAVVELSDDKNEGKIQRLGVRIFPEARDPDGTPLNQTRRAKRMMRRQLRRRRERRRSFNELLVSLGFLPAFASLDWASVMSLDPYALRDRGVCAELQPFELGRALYHLSKHRHFRERDLGDEETKSDEAAKEKEEQGERESFVASLKSSGLTLGQSLARRESGVRKRGVHATRAVVTDEFNKLLAVQQPYHAALKDRAIRGAIEEAIFAQRPVFWRKKTLGSCRFIPGAPLCPKGSWLSQERRMLEKVNNLAIVGGNARPLDHEERAAIIRALSTQKSMSWPGVRKTLEPIFKARGESAKGLKFNLEYGDEKGGLKGNLVEASLSKIIGAGWDSYAQKAELRDFLPSALWEADYGDVGDQRVVIRLESERASRRKVLSQRLIADFGLSNEQAEEFIKLDFPQGWEPFSTKALEIFLPQLEQGARFGTLTSSPDYEAWRDRNFPERDRPTGEVFDKLPSPKDRDEARRIAQLRNPTVVRVQNELRKVVNNLISLYGKPDLIRIELAREVGKSKREREEMSAAMRQQERRRSEARNELIQNGRTDPSRDDIEKWLLWQESQRQCPYTGDMIGFNDLWTGQYEVEHIWPRSISLDNSFANKTLCRKDINAAKGNRLPFDYFKADKEKWEEVKARVGKMVGRNGMSPGKAKRFAAEEIADAFKNRQLTDTGYAAREARSSLQRLWPDIGPEAPVKVQIVTGRITAQLRKGWGLNNVLSDDGEKTRADHRHHAIDALVVACTDGGRIQKLAEWLQERDEGRKPTLAVPWAAIREDATRATEKIVVSHRVRKKVSGPLHKETIYGDTGLDEKTRSGTYRFFVTRKPVERLSKTEIETIVDPHIRDVVRRWVAEHGGDPKKAFTTFPKVSEKGPEIRKVRLRTKQQLTLMAPVSTGYADLGSNHHVEIYKTVDNKVSSVVVSLFEAIGRLGRKEPVVNRNCENGGRFIMSLAQGDTLHFADSKMKGFWIVQSIWSGGQIVLLRANDADGQSVVRPTTGSIIRDGGRKVSVDPVGRVRPAND</sequence>
<dbReference type="Pfam" id="PF18541">
    <property type="entry name" value="RuvC_III"/>
    <property type="match status" value="1"/>
</dbReference>
<protein>
    <submittedName>
        <fullName evidence="13">CRISPR-associated endonuclease Cas9</fullName>
        <ecNumber evidence="13">3.1.-.-</ecNumber>
    </submittedName>
</protein>
<dbReference type="GO" id="GO:0046872">
    <property type="term" value="F:metal ion binding"/>
    <property type="evidence" value="ECO:0007669"/>
    <property type="project" value="UniProtKB-KW"/>
</dbReference>
<dbReference type="EMBL" id="OY288114">
    <property type="protein sequence ID" value="CAJ0879400.1"/>
    <property type="molecule type" value="Genomic_DNA"/>
</dbReference>